<evidence type="ECO:0000256" key="1">
    <source>
        <dbReference type="SAM" id="Phobius"/>
    </source>
</evidence>
<keyword evidence="1" id="KW-1133">Transmembrane helix</keyword>
<protein>
    <submittedName>
        <fullName evidence="2">Uncharacterized protein</fullName>
    </submittedName>
</protein>
<reference evidence="2" key="1">
    <citation type="submission" date="2018-04" db="EMBL/GenBank/DDBJ databases">
        <title>Transcriptome assembly of Sipha flava.</title>
        <authorList>
            <person name="Scully E.D."/>
            <person name="Geib S.M."/>
            <person name="Palmer N.A."/>
            <person name="Koch K."/>
            <person name="Bradshaw J."/>
            <person name="Heng-Moss T."/>
            <person name="Sarath G."/>
        </authorList>
    </citation>
    <scope>NUCLEOTIDE SEQUENCE</scope>
</reference>
<evidence type="ECO:0000313" key="2">
    <source>
        <dbReference type="EMBL" id="MBY79369.1"/>
    </source>
</evidence>
<keyword evidence="1" id="KW-0812">Transmembrane</keyword>
<name>A0A2S2QNN1_9HEMI</name>
<proteinExistence type="predicted"/>
<sequence length="102" mass="11720">MHVYRIRRQPRWLINYTLGVAFVSSAVVTDGLLLFVHDQRKKINNNNNNSCGTKIKHSAQMAAQDYVLTLELSRKFVRNSIVFLNRESGRAGFLRMLSGLPR</sequence>
<dbReference type="EMBL" id="GGMS01010166">
    <property type="protein sequence ID" value="MBY79369.1"/>
    <property type="molecule type" value="Transcribed_RNA"/>
</dbReference>
<organism evidence="2">
    <name type="scientific">Sipha flava</name>
    <name type="common">yellow sugarcane aphid</name>
    <dbReference type="NCBI Taxonomy" id="143950"/>
    <lineage>
        <taxon>Eukaryota</taxon>
        <taxon>Metazoa</taxon>
        <taxon>Ecdysozoa</taxon>
        <taxon>Arthropoda</taxon>
        <taxon>Hexapoda</taxon>
        <taxon>Insecta</taxon>
        <taxon>Pterygota</taxon>
        <taxon>Neoptera</taxon>
        <taxon>Paraneoptera</taxon>
        <taxon>Hemiptera</taxon>
        <taxon>Sternorrhyncha</taxon>
        <taxon>Aphidomorpha</taxon>
        <taxon>Aphidoidea</taxon>
        <taxon>Aphididae</taxon>
        <taxon>Sipha</taxon>
    </lineage>
</organism>
<keyword evidence="1" id="KW-0472">Membrane</keyword>
<gene>
    <name evidence="2" type="ORF">g.40456</name>
</gene>
<dbReference type="AlphaFoldDB" id="A0A2S2QNN1"/>
<feature type="transmembrane region" description="Helical" evidence="1">
    <location>
        <begin position="12"/>
        <end position="36"/>
    </location>
</feature>
<accession>A0A2S2QNN1</accession>